<accession>A0ABT7MB85</accession>
<dbReference type="EMBL" id="JASVWF010000003">
    <property type="protein sequence ID" value="MDL5157706.1"/>
    <property type="molecule type" value="Genomic_DNA"/>
</dbReference>
<proteinExistence type="predicted"/>
<dbReference type="PANTHER" id="PTHR35377:SF5">
    <property type="entry name" value="ANTITOXIN VAPB46"/>
    <property type="match status" value="1"/>
</dbReference>
<evidence type="ECO:0000313" key="3">
    <source>
        <dbReference type="Proteomes" id="UP001231924"/>
    </source>
</evidence>
<feature type="region of interest" description="Disordered" evidence="1">
    <location>
        <begin position="57"/>
        <end position="89"/>
    </location>
</feature>
<name>A0ABT7MB85_9PSEU</name>
<dbReference type="RefSeq" id="WP_286054154.1">
    <property type="nucleotide sequence ID" value="NZ_JASVWF010000003.1"/>
</dbReference>
<dbReference type="PANTHER" id="PTHR35377">
    <property type="entry name" value="ANTITOXIN VAPB49-RELATED-RELATED"/>
    <property type="match status" value="1"/>
</dbReference>
<organism evidence="2 3">
    <name type="scientific">Actinomycetospora termitidis</name>
    <dbReference type="NCBI Taxonomy" id="3053470"/>
    <lineage>
        <taxon>Bacteria</taxon>
        <taxon>Bacillati</taxon>
        <taxon>Actinomycetota</taxon>
        <taxon>Actinomycetes</taxon>
        <taxon>Pseudonocardiales</taxon>
        <taxon>Pseudonocardiaceae</taxon>
        <taxon>Actinomycetospora</taxon>
    </lineage>
</organism>
<gene>
    <name evidence="2" type="ORF">QRT03_17200</name>
</gene>
<evidence type="ECO:0000313" key="2">
    <source>
        <dbReference type="EMBL" id="MDL5157706.1"/>
    </source>
</evidence>
<evidence type="ECO:0000256" key="1">
    <source>
        <dbReference type="SAM" id="MobiDB-lite"/>
    </source>
</evidence>
<dbReference type="InterPro" id="IPR051416">
    <property type="entry name" value="phD-YefM_TA_antitoxins"/>
</dbReference>
<reference evidence="2 3" key="1">
    <citation type="submission" date="2023-06" db="EMBL/GenBank/DDBJ databases">
        <title>Actinomycetospora Odt1-22.</title>
        <authorList>
            <person name="Supong K."/>
        </authorList>
    </citation>
    <scope>NUCLEOTIDE SEQUENCE [LARGE SCALE GENOMIC DNA]</scope>
    <source>
        <strain evidence="2 3">Odt1-22</strain>
    </source>
</reference>
<keyword evidence="3" id="KW-1185">Reference proteome</keyword>
<dbReference type="Proteomes" id="UP001231924">
    <property type="component" value="Unassembled WGS sequence"/>
</dbReference>
<comment type="caution">
    <text evidence="2">The sequence shown here is derived from an EMBL/GenBank/DDBJ whole genome shotgun (WGS) entry which is preliminary data.</text>
</comment>
<sequence length="89" mass="9362">MNEVPVRALNQDTSGVLARVKAGEHLAVTERGRVIAHLSPVAPPELAELIAAGRVHPPSLAGPVPRPSGPVSPTDAGALLETEREDERY</sequence>
<protein>
    <submittedName>
        <fullName evidence="2">Prevent-host-death family protein</fullName>
    </submittedName>
</protein>